<dbReference type="Gene3D" id="3.10.350.10">
    <property type="entry name" value="LysM domain"/>
    <property type="match status" value="2"/>
</dbReference>
<organism evidence="5 6">
    <name type="scientific">Radiobacillus deserti</name>
    <dbReference type="NCBI Taxonomy" id="2594883"/>
    <lineage>
        <taxon>Bacteria</taxon>
        <taxon>Bacillati</taxon>
        <taxon>Bacillota</taxon>
        <taxon>Bacilli</taxon>
        <taxon>Bacillales</taxon>
        <taxon>Bacillaceae</taxon>
        <taxon>Radiobacillus</taxon>
    </lineage>
</organism>
<feature type="domain" description="LysM" evidence="4">
    <location>
        <begin position="72"/>
        <end position="115"/>
    </location>
</feature>
<dbReference type="Proteomes" id="UP000315215">
    <property type="component" value="Chromosome"/>
</dbReference>
<dbReference type="GO" id="GO:0019867">
    <property type="term" value="C:outer membrane"/>
    <property type="evidence" value="ECO:0007669"/>
    <property type="project" value="InterPro"/>
</dbReference>
<feature type="compositionally biased region" description="Low complexity" evidence="2">
    <location>
        <begin position="124"/>
        <end position="138"/>
    </location>
</feature>
<gene>
    <name evidence="5" type="ORF">FN924_17360</name>
</gene>
<feature type="domain" description="LysM" evidence="4">
    <location>
        <begin position="25"/>
        <end position="68"/>
    </location>
</feature>
<feature type="signal peptide" evidence="3">
    <location>
        <begin position="1"/>
        <end position="24"/>
    </location>
</feature>
<evidence type="ECO:0000256" key="3">
    <source>
        <dbReference type="SAM" id="SignalP"/>
    </source>
</evidence>
<keyword evidence="1 3" id="KW-0732">Signal</keyword>
<dbReference type="AlphaFoldDB" id="A0A516KK64"/>
<dbReference type="SUPFAM" id="SSF54106">
    <property type="entry name" value="LysM domain"/>
    <property type="match status" value="2"/>
</dbReference>
<evidence type="ECO:0000259" key="4">
    <source>
        <dbReference type="PROSITE" id="PS51782"/>
    </source>
</evidence>
<dbReference type="SMART" id="SM00257">
    <property type="entry name" value="LysM"/>
    <property type="match status" value="2"/>
</dbReference>
<evidence type="ECO:0000313" key="5">
    <source>
        <dbReference type="EMBL" id="QDP41784.1"/>
    </source>
</evidence>
<evidence type="ECO:0000256" key="2">
    <source>
        <dbReference type="SAM" id="MobiDB-lite"/>
    </source>
</evidence>
<dbReference type="PROSITE" id="PS51782">
    <property type="entry name" value="LYSM"/>
    <property type="match status" value="2"/>
</dbReference>
<dbReference type="InterPro" id="IPR018392">
    <property type="entry name" value="LysM"/>
</dbReference>
<dbReference type="CDD" id="cd00118">
    <property type="entry name" value="LysM"/>
    <property type="match status" value="2"/>
</dbReference>
<dbReference type="Gene3D" id="2.40.40.10">
    <property type="entry name" value="RlpA-like domain"/>
    <property type="match status" value="1"/>
</dbReference>
<dbReference type="GO" id="GO:0009254">
    <property type="term" value="P:peptidoglycan turnover"/>
    <property type="evidence" value="ECO:0007669"/>
    <property type="project" value="InterPro"/>
</dbReference>
<dbReference type="Pfam" id="PF01476">
    <property type="entry name" value="LysM"/>
    <property type="match status" value="2"/>
</dbReference>
<dbReference type="InterPro" id="IPR036908">
    <property type="entry name" value="RlpA-like_sf"/>
</dbReference>
<accession>A0A516KK64</accession>
<dbReference type="PANTHER" id="PTHR39160">
    <property type="entry name" value="CELL WALL-BINDING PROTEIN YOCH"/>
    <property type="match status" value="1"/>
</dbReference>
<dbReference type="InterPro" id="IPR036779">
    <property type="entry name" value="LysM_dom_sf"/>
</dbReference>
<dbReference type="GO" id="GO:0004553">
    <property type="term" value="F:hydrolase activity, hydrolyzing O-glycosyl compounds"/>
    <property type="evidence" value="ECO:0007669"/>
    <property type="project" value="InterPro"/>
</dbReference>
<dbReference type="KEGG" id="aqt:FN924_17360"/>
<dbReference type="InterPro" id="IPR051933">
    <property type="entry name" value="Resuscitation_pf_RpfB"/>
</dbReference>
<name>A0A516KK64_9BACI</name>
<sequence>MKKTLVSLAFGLFLTGTVTTTASAEDYQVVKGDSLWEIAQSYDTTVSKIKEWNKLESDLIHPKQTIEINNEIIYNVEKGDTLSHIALDHNVTVDKLKTWNSLSTDLILIGQKLKIKEQGKEVGSTESTTASTASTTTESKPEVVATSTGHEVIRELTVKATAYTADCTGCSGITYTGINLNKDRNAKVIAVDPDVIPLGTRVYVEGYGEAIAGDIGGAIDGNHIDIHVPTKKEAYEWGVRTVNVQILG</sequence>
<dbReference type="SUPFAM" id="SSF50685">
    <property type="entry name" value="Barwin-like endoglucanases"/>
    <property type="match status" value="1"/>
</dbReference>
<feature type="chain" id="PRO_5021870490" evidence="3">
    <location>
        <begin position="25"/>
        <end position="248"/>
    </location>
</feature>
<dbReference type="EMBL" id="CP041666">
    <property type="protein sequence ID" value="QDP41784.1"/>
    <property type="molecule type" value="Genomic_DNA"/>
</dbReference>
<reference evidence="5 6" key="1">
    <citation type="submission" date="2019-07" db="EMBL/GenBank/DDBJ databases">
        <authorList>
            <person name="Li J."/>
        </authorList>
    </citation>
    <scope>NUCLEOTIDE SEQUENCE [LARGE SCALE GENOMIC DNA]</scope>
    <source>
        <strain evidence="5 6">TKL69</strain>
    </source>
</reference>
<dbReference type="InterPro" id="IPR010611">
    <property type="entry name" value="3D_dom"/>
</dbReference>
<evidence type="ECO:0000313" key="6">
    <source>
        <dbReference type="Proteomes" id="UP000315215"/>
    </source>
</evidence>
<evidence type="ECO:0000256" key="1">
    <source>
        <dbReference type="ARBA" id="ARBA00022729"/>
    </source>
</evidence>
<dbReference type="PANTHER" id="PTHR39160:SF6">
    <property type="entry name" value="CELL WALL-BINDING PROTEIN YOCH"/>
    <property type="match status" value="1"/>
</dbReference>
<feature type="region of interest" description="Disordered" evidence="2">
    <location>
        <begin position="120"/>
        <end position="140"/>
    </location>
</feature>
<protein>
    <submittedName>
        <fullName evidence="5">LysM peptidoglycan-binding domain-containing protein</fullName>
    </submittedName>
</protein>
<dbReference type="Pfam" id="PF06725">
    <property type="entry name" value="3D"/>
    <property type="match status" value="1"/>
</dbReference>
<proteinExistence type="predicted"/>
<dbReference type="OrthoDB" id="9798935at2"/>
<keyword evidence="6" id="KW-1185">Reference proteome</keyword>
<dbReference type="RefSeq" id="WP_143896662.1">
    <property type="nucleotide sequence ID" value="NZ_CP041666.1"/>
</dbReference>
<dbReference type="CDD" id="cd22786">
    <property type="entry name" value="DPBB_YuiC-like"/>
    <property type="match status" value="1"/>
</dbReference>